<reference evidence="3 4" key="1">
    <citation type="submission" date="2020-10" db="EMBL/GenBank/DDBJ databases">
        <title>Ca. Dormibacterota MAGs.</title>
        <authorList>
            <person name="Montgomery K."/>
        </authorList>
    </citation>
    <scope>NUCLEOTIDE SEQUENCE [LARGE SCALE GENOMIC DNA]</scope>
    <source>
        <strain evidence="3">Mitchell_Peninsula_5</strain>
    </source>
</reference>
<feature type="domain" description="Calcineurin-like phosphoesterase" evidence="2">
    <location>
        <begin position="154"/>
        <end position="340"/>
    </location>
</feature>
<keyword evidence="1" id="KW-0732">Signal</keyword>
<dbReference type="Pfam" id="PF00149">
    <property type="entry name" value="Metallophos"/>
    <property type="match status" value="1"/>
</dbReference>
<dbReference type="Proteomes" id="UP000614410">
    <property type="component" value="Unassembled WGS sequence"/>
</dbReference>
<evidence type="ECO:0000313" key="3">
    <source>
        <dbReference type="EMBL" id="MBJ7608574.1"/>
    </source>
</evidence>
<dbReference type="GO" id="GO:0046872">
    <property type="term" value="F:metal ion binding"/>
    <property type="evidence" value="ECO:0007669"/>
    <property type="project" value="InterPro"/>
</dbReference>
<dbReference type="InterPro" id="IPR004843">
    <property type="entry name" value="Calcineurin-like_PHP"/>
</dbReference>
<dbReference type="AlphaFoldDB" id="A0A934NIW8"/>
<dbReference type="InterPro" id="IPR029052">
    <property type="entry name" value="Metallo-depent_PP-like"/>
</dbReference>
<dbReference type="Gene3D" id="3.60.21.10">
    <property type="match status" value="1"/>
</dbReference>
<accession>A0A934NIW8</accession>
<dbReference type="SUPFAM" id="SSF56300">
    <property type="entry name" value="Metallo-dependent phosphatases"/>
    <property type="match status" value="1"/>
</dbReference>
<dbReference type="InterPro" id="IPR008963">
    <property type="entry name" value="Purple_acid_Pase-like_N"/>
</dbReference>
<name>A0A934NIW8_9BACT</name>
<evidence type="ECO:0000256" key="1">
    <source>
        <dbReference type="ARBA" id="ARBA00022729"/>
    </source>
</evidence>
<evidence type="ECO:0000313" key="4">
    <source>
        <dbReference type="Proteomes" id="UP000614410"/>
    </source>
</evidence>
<comment type="caution">
    <text evidence="3">The sequence shown here is derived from an EMBL/GenBank/DDBJ whole genome shotgun (WGS) entry which is preliminary data.</text>
</comment>
<sequence length="472" mass="49369">MVRYGTSPTNLDRMVSGPSDTAYHYVEVTGLQPGVTYYYQARSGGMAVLPRLVPVLDYSALRNVTNVDQASPAQLQALVAQLLSPGQTINAAPGSVTTLVPPPGALLFTIALSNDLHIGETQSGLITVGYPPSFSQAPGEAPYPIVMGASLIADAGRRGASVLVVAGDLTSAAHTSELTAARQLLDGFGPLTLSGQLPSPSYVVARGNHDQPKTGTDYQACTQVSPGYYDCLPAVFPLPQGKLTSTEHAGLRLIGLDTTTLNQAGGAIDPAQFAELSTLLAANPAQPTLVFGHHPVTEESALTTFSGPTFDLDRSNATVLETLYAGTPGVFFHHAGHTHRNKRTSSPLATGVEFLEVAAIKEYPGGFTLLRFYEGGYMVNFYKSSSAQAREWSQTSSGEYLGLYPAYTLGGASERNHVVARAFPTLGQPSTSLPEFGLPVALPAAAAALGGAALVARSRCPHPTSVGQDLEA</sequence>
<dbReference type="EMBL" id="JAEKNN010000019">
    <property type="protein sequence ID" value="MBJ7608574.1"/>
    <property type="molecule type" value="Genomic_DNA"/>
</dbReference>
<evidence type="ECO:0000259" key="2">
    <source>
        <dbReference type="Pfam" id="PF00149"/>
    </source>
</evidence>
<dbReference type="GO" id="GO:0003993">
    <property type="term" value="F:acid phosphatase activity"/>
    <property type="evidence" value="ECO:0007669"/>
    <property type="project" value="InterPro"/>
</dbReference>
<organism evidence="3 4">
    <name type="scientific">Candidatus Amunia macphersoniae</name>
    <dbReference type="NCBI Taxonomy" id="3127014"/>
    <lineage>
        <taxon>Bacteria</taxon>
        <taxon>Bacillati</taxon>
        <taxon>Candidatus Dormiibacterota</taxon>
        <taxon>Candidatus Dormibacteria</taxon>
        <taxon>Candidatus Aeolococcales</taxon>
        <taxon>Candidatus Aeolococcaceae</taxon>
        <taxon>Candidatus Amunia</taxon>
    </lineage>
</organism>
<proteinExistence type="predicted"/>
<dbReference type="SUPFAM" id="SSF49363">
    <property type="entry name" value="Purple acid phosphatase, N-terminal domain"/>
    <property type="match status" value="1"/>
</dbReference>
<gene>
    <name evidence="3" type="ORF">JF887_03960</name>
</gene>
<protein>
    <submittedName>
        <fullName evidence="3">Metallophosphoesterase family protein</fullName>
    </submittedName>
</protein>